<name>E4XJE2_OIKDI</name>
<dbReference type="InParanoid" id="E4XJE2"/>
<sequence length="268" mass="30956">MIPNDVNRTSTVAGLPRPGMTASISSKLNLVGGGEATRLSDEKKEEKVIPPPKIRCQSWKLPVVESKITLVGKRVAHHYAVERYDIFCPACNCCFVDFHEYQSHLIIKDAEEEIKEKIRIFTAEQGEKARQMESIFERHGKYAENRNARRKSRLKSIDWSNWSYHMDQVQSEVNTEESESYRDPSYKFATGCGTEGHTEKRMYKREAAIEEYKRIRALFTDLKHRKYLREMMNKNEHNGYFALPSIANGGKKRIAFTTSNTDSDTSVY</sequence>
<evidence type="ECO:0000313" key="2">
    <source>
        <dbReference type="Proteomes" id="UP000001307"/>
    </source>
</evidence>
<evidence type="ECO:0000313" key="1">
    <source>
        <dbReference type="EMBL" id="CBY10585.1"/>
    </source>
</evidence>
<dbReference type="Proteomes" id="UP000001307">
    <property type="component" value="Unassembled WGS sequence"/>
</dbReference>
<protein>
    <submittedName>
        <fullName evidence="1">Uncharacterized protein</fullName>
    </submittedName>
</protein>
<gene>
    <name evidence="1" type="ORF">GSOID_T00012733001</name>
</gene>
<keyword evidence="2" id="KW-1185">Reference proteome</keyword>
<reference evidence="1" key="1">
    <citation type="journal article" date="2010" name="Science">
        <title>Plasticity of animal genome architecture unmasked by rapid evolution of a pelagic tunicate.</title>
        <authorList>
            <person name="Denoeud F."/>
            <person name="Henriet S."/>
            <person name="Mungpakdee S."/>
            <person name="Aury J.M."/>
            <person name="Da Silva C."/>
            <person name="Brinkmann H."/>
            <person name="Mikhaleva J."/>
            <person name="Olsen L.C."/>
            <person name="Jubin C."/>
            <person name="Canestro C."/>
            <person name="Bouquet J.M."/>
            <person name="Danks G."/>
            <person name="Poulain J."/>
            <person name="Campsteijn C."/>
            <person name="Adamski M."/>
            <person name="Cross I."/>
            <person name="Yadetie F."/>
            <person name="Muffato M."/>
            <person name="Louis A."/>
            <person name="Butcher S."/>
            <person name="Tsagkogeorga G."/>
            <person name="Konrad A."/>
            <person name="Singh S."/>
            <person name="Jensen M.F."/>
            <person name="Cong E.H."/>
            <person name="Eikeseth-Otteraa H."/>
            <person name="Noel B."/>
            <person name="Anthouard V."/>
            <person name="Porcel B.M."/>
            <person name="Kachouri-Lafond R."/>
            <person name="Nishino A."/>
            <person name="Ugolini M."/>
            <person name="Chourrout P."/>
            <person name="Nishida H."/>
            <person name="Aasland R."/>
            <person name="Huzurbazar S."/>
            <person name="Westhof E."/>
            <person name="Delsuc F."/>
            <person name="Lehrach H."/>
            <person name="Reinhardt R."/>
            <person name="Weissenbach J."/>
            <person name="Roy S.W."/>
            <person name="Artiguenave F."/>
            <person name="Postlethwait J.H."/>
            <person name="Manak J.R."/>
            <person name="Thompson E.M."/>
            <person name="Jaillon O."/>
            <person name="Du Pasquier L."/>
            <person name="Boudinot P."/>
            <person name="Liberles D.A."/>
            <person name="Volff J.N."/>
            <person name="Philippe H."/>
            <person name="Lenhard B."/>
            <person name="Roest Crollius H."/>
            <person name="Wincker P."/>
            <person name="Chourrout D."/>
        </authorList>
    </citation>
    <scope>NUCLEOTIDE SEQUENCE [LARGE SCALE GENOMIC DNA]</scope>
</reference>
<dbReference type="OrthoDB" id="10348796at2759"/>
<proteinExistence type="predicted"/>
<dbReference type="AlphaFoldDB" id="E4XJE2"/>
<dbReference type="EMBL" id="FN653059">
    <property type="protein sequence ID" value="CBY10585.1"/>
    <property type="molecule type" value="Genomic_DNA"/>
</dbReference>
<organism evidence="1">
    <name type="scientific">Oikopleura dioica</name>
    <name type="common">Tunicate</name>
    <dbReference type="NCBI Taxonomy" id="34765"/>
    <lineage>
        <taxon>Eukaryota</taxon>
        <taxon>Metazoa</taxon>
        <taxon>Chordata</taxon>
        <taxon>Tunicata</taxon>
        <taxon>Appendicularia</taxon>
        <taxon>Copelata</taxon>
        <taxon>Oikopleuridae</taxon>
        <taxon>Oikopleura</taxon>
    </lineage>
</organism>
<accession>E4XJE2</accession>